<dbReference type="PANTHER" id="PTHR13337">
    <property type="entry name" value="SUCCINATE DEHYDROGENASE"/>
    <property type="match status" value="1"/>
</dbReference>
<evidence type="ECO:0000256" key="6">
    <source>
        <dbReference type="ARBA" id="ARBA00022946"/>
    </source>
</evidence>
<organism evidence="14 15">
    <name type="scientific">Stephanodiscus triporus</name>
    <dbReference type="NCBI Taxonomy" id="2934178"/>
    <lineage>
        <taxon>Eukaryota</taxon>
        <taxon>Sar</taxon>
        <taxon>Stramenopiles</taxon>
        <taxon>Ochrophyta</taxon>
        <taxon>Bacillariophyta</taxon>
        <taxon>Coscinodiscophyceae</taxon>
        <taxon>Thalassiosirophycidae</taxon>
        <taxon>Stephanodiscales</taxon>
        <taxon>Stephanodiscaceae</taxon>
        <taxon>Stephanodiscus</taxon>
    </lineage>
</organism>
<keyword evidence="11" id="KW-0408">Iron</keyword>
<feature type="region of interest" description="Disordered" evidence="13">
    <location>
        <begin position="37"/>
        <end position="58"/>
    </location>
</feature>
<dbReference type="InterPro" id="IPR007992">
    <property type="entry name" value="CybS"/>
</dbReference>
<evidence type="ECO:0000256" key="5">
    <source>
        <dbReference type="ARBA" id="ARBA00022792"/>
    </source>
</evidence>
<evidence type="ECO:0000256" key="9">
    <source>
        <dbReference type="ARBA" id="ARBA00023136"/>
    </source>
</evidence>
<comment type="caution">
    <text evidence="14">The sequence shown here is derived from an EMBL/GenBank/DDBJ whole genome shotgun (WGS) entry which is preliminary data.</text>
</comment>
<feature type="binding site" evidence="10">
    <location>
        <position position="117"/>
    </location>
    <ligand>
        <name>a ubiquinone</name>
        <dbReference type="ChEBI" id="CHEBI:16389"/>
        <note>ligand shared with IP/SDHB</note>
    </ligand>
</feature>
<evidence type="ECO:0000313" key="15">
    <source>
        <dbReference type="Proteomes" id="UP001530315"/>
    </source>
</evidence>
<dbReference type="Proteomes" id="UP001530315">
    <property type="component" value="Unassembled WGS sequence"/>
</dbReference>
<evidence type="ECO:0000256" key="11">
    <source>
        <dbReference type="PIRSR" id="PIRSR607992-2"/>
    </source>
</evidence>
<keyword evidence="7 12" id="KW-1133">Transmembrane helix</keyword>
<feature type="compositionally biased region" description="Low complexity" evidence="13">
    <location>
        <begin position="40"/>
        <end position="53"/>
    </location>
</feature>
<evidence type="ECO:0000256" key="1">
    <source>
        <dbReference type="ARBA" id="ARBA00004448"/>
    </source>
</evidence>
<dbReference type="AlphaFoldDB" id="A0ABD3NKI1"/>
<accession>A0ABD3NKI1</accession>
<dbReference type="EMBL" id="JALLAZ020001376">
    <property type="protein sequence ID" value="KAL3776018.1"/>
    <property type="molecule type" value="Genomic_DNA"/>
</dbReference>
<evidence type="ECO:0000256" key="7">
    <source>
        <dbReference type="ARBA" id="ARBA00022989"/>
    </source>
</evidence>
<gene>
    <name evidence="14" type="ORF">ACHAW5_007100</name>
</gene>
<evidence type="ECO:0000256" key="4">
    <source>
        <dbReference type="ARBA" id="ARBA00022692"/>
    </source>
</evidence>
<evidence type="ECO:0000256" key="8">
    <source>
        <dbReference type="ARBA" id="ARBA00023128"/>
    </source>
</evidence>
<keyword evidence="11" id="KW-0479">Metal-binding</keyword>
<keyword evidence="3" id="KW-0813">Transport</keyword>
<evidence type="ECO:0000256" key="10">
    <source>
        <dbReference type="PIRSR" id="PIRSR607992-1"/>
    </source>
</evidence>
<keyword evidence="6 12" id="KW-0809">Transit peptide</keyword>
<reference evidence="14 15" key="1">
    <citation type="submission" date="2024-10" db="EMBL/GenBank/DDBJ databases">
        <title>Updated reference genomes for cyclostephanoid diatoms.</title>
        <authorList>
            <person name="Roberts W.R."/>
            <person name="Alverson A.J."/>
        </authorList>
    </citation>
    <scope>NUCLEOTIDE SEQUENCE [LARGE SCALE GENOMIC DNA]</scope>
    <source>
        <strain evidence="14 15">AJA276-08</strain>
    </source>
</reference>
<feature type="transmembrane region" description="Helical" evidence="12">
    <location>
        <begin position="92"/>
        <end position="114"/>
    </location>
</feature>
<comment type="subcellular location">
    <subcellularLocation>
        <location evidence="1 12">Mitochondrion inner membrane</location>
        <topology evidence="1 12">Multi-pass membrane protein</topology>
    </subcellularLocation>
</comment>
<keyword evidence="9 12" id="KW-0472">Membrane</keyword>
<evidence type="ECO:0000313" key="14">
    <source>
        <dbReference type="EMBL" id="KAL3776018.1"/>
    </source>
</evidence>
<sequence length="181" mass="18708">MFTDPTQGNSVEYETKPAMISSPRVASSLLRLRQRAIKTSPSSRRALSSSPLAGDAGRKATHVHHRITTLLTLAVPAYLLVPSSYADSPVDVGLGVAIAGSIAAHSWIGMNYVATDYVPKVSKALVGPARVFNAALGVATFVGLGMIATNGRGGIRGAVSGLWRPKASPSKAVEGEGEGGK</sequence>
<keyword evidence="4 12" id="KW-0812">Transmembrane</keyword>
<feature type="binding site" description="axial binding residue" evidence="11">
    <location>
        <position position="105"/>
    </location>
    <ligand>
        <name>heme b</name>
        <dbReference type="ChEBI" id="CHEBI:60344"/>
        <note>ligand shared with SDHC</note>
    </ligand>
    <ligandPart>
        <name>Fe</name>
        <dbReference type="ChEBI" id="CHEBI:18248"/>
    </ligandPart>
</feature>
<dbReference type="InterPro" id="IPR034804">
    <property type="entry name" value="SQR/QFR_C/D"/>
</dbReference>
<evidence type="ECO:0000256" key="2">
    <source>
        <dbReference type="ARBA" id="ARBA00007294"/>
    </source>
</evidence>
<protein>
    <recommendedName>
        <fullName evidence="12">Succinate dehydrogenase [ubiquinone] cytochrome b small subunit</fullName>
    </recommendedName>
</protein>
<dbReference type="GO" id="GO:0005743">
    <property type="term" value="C:mitochondrial inner membrane"/>
    <property type="evidence" value="ECO:0007669"/>
    <property type="project" value="UniProtKB-SubCell"/>
</dbReference>
<keyword evidence="5 12" id="KW-0999">Mitochondrion inner membrane</keyword>
<keyword evidence="15" id="KW-1185">Reference proteome</keyword>
<comment type="caution">
    <text evidence="12">Lacks conserved residue(s) required for the propagation of feature annotation.</text>
</comment>
<feature type="transmembrane region" description="Helical" evidence="12">
    <location>
        <begin position="67"/>
        <end position="86"/>
    </location>
</feature>
<dbReference type="PANTHER" id="PTHR13337:SF2">
    <property type="entry name" value="SUCCINATE DEHYDROGENASE [UBIQUINONE] CYTOCHROME B SMALL SUBUNIT, MITOCHONDRIAL"/>
    <property type="match status" value="1"/>
</dbReference>
<comment type="similarity">
    <text evidence="2 12">Belongs to the CybS family.</text>
</comment>
<keyword evidence="8 12" id="KW-0496">Mitochondrion</keyword>
<evidence type="ECO:0000256" key="13">
    <source>
        <dbReference type="SAM" id="MobiDB-lite"/>
    </source>
</evidence>
<proteinExistence type="inferred from homology"/>
<evidence type="ECO:0000256" key="12">
    <source>
        <dbReference type="RuleBase" id="RU364031"/>
    </source>
</evidence>
<dbReference type="Gene3D" id="1.20.1300.10">
    <property type="entry name" value="Fumarate reductase/succinate dehydrogenase, transmembrane subunit"/>
    <property type="match status" value="1"/>
</dbReference>
<evidence type="ECO:0000256" key="3">
    <source>
        <dbReference type="ARBA" id="ARBA00022448"/>
    </source>
</evidence>
<name>A0ABD3NKI1_9STRA</name>